<organism evidence="1 2">
    <name type="scientific">Phyllobacterium myrsinacearum</name>
    <dbReference type="NCBI Taxonomy" id="28101"/>
    <lineage>
        <taxon>Bacteria</taxon>
        <taxon>Pseudomonadati</taxon>
        <taxon>Pseudomonadota</taxon>
        <taxon>Alphaproteobacteria</taxon>
        <taxon>Hyphomicrobiales</taxon>
        <taxon>Phyllobacteriaceae</taxon>
        <taxon>Phyllobacterium</taxon>
    </lineage>
</organism>
<proteinExistence type="predicted"/>
<reference evidence="1 2" key="1">
    <citation type="submission" date="2020-07" db="EMBL/GenBank/DDBJ databases">
        <title>Genomic Encyclopedia of Type Strains, Phase IV (KMG-V): Genome sequencing to study the core and pangenomes of soil and plant-associated prokaryotes.</title>
        <authorList>
            <person name="Whitman W."/>
        </authorList>
    </citation>
    <scope>NUCLEOTIDE SEQUENCE [LARGE SCALE GENOMIC DNA]</scope>
    <source>
        <strain evidence="1 2">AN3</strain>
    </source>
</reference>
<protein>
    <submittedName>
        <fullName evidence="1">Uncharacterized protein</fullName>
    </submittedName>
</protein>
<dbReference type="AlphaFoldDB" id="A0A839EJL9"/>
<sequence length="72" mass="7730">MPQPYADLTIAEVLSDPLINSVMTADHVTRKELELLMVSAARKNTKAAGSKDWARSLPAFSVDRSSGGGVAW</sequence>
<dbReference type="Proteomes" id="UP000549052">
    <property type="component" value="Unassembled WGS sequence"/>
</dbReference>
<keyword evidence="2" id="KW-1185">Reference proteome</keyword>
<dbReference type="RefSeq" id="WP_182549720.1">
    <property type="nucleotide sequence ID" value="NZ_JACGXN010000003.1"/>
</dbReference>
<dbReference type="EMBL" id="JACGXN010000003">
    <property type="protein sequence ID" value="MBA8879052.1"/>
    <property type="molecule type" value="Genomic_DNA"/>
</dbReference>
<evidence type="ECO:0000313" key="2">
    <source>
        <dbReference type="Proteomes" id="UP000549052"/>
    </source>
</evidence>
<accession>A0A839EJL9</accession>
<name>A0A839EJL9_9HYPH</name>
<evidence type="ECO:0000313" key="1">
    <source>
        <dbReference type="EMBL" id="MBA8879052.1"/>
    </source>
</evidence>
<gene>
    <name evidence="1" type="ORF">FHW16_002770</name>
</gene>
<comment type="caution">
    <text evidence="1">The sequence shown here is derived from an EMBL/GenBank/DDBJ whole genome shotgun (WGS) entry which is preliminary data.</text>
</comment>